<organism evidence="2 3">
    <name type="scientific">Candidatus Onthenecus intestinigallinarum</name>
    <dbReference type="NCBI Taxonomy" id="2840875"/>
    <lineage>
        <taxon>Bacteria</taxon>
        <taxon>Bacillati</taxon>
        <taxon>Bacillota</taxon>
        <taxon>Clostridia</taxon>
        <taxon>Eubacteriales</taxon>
        <taxon>Candidatus Onthenecus</taxon>
    </lineage>
</organism>
<dbReference type="EMBL" id="DVFJ01000009">
    <property type="protein sequence ID" value="HIQ71168.1"/>
    <property type="molecule type" value="Genomic_DNA"/>
</dbReference>
<gene>
    <name evidence="2" type="ORF">IAB73_03035</name>
</gene>
<evidence type="ECO:0000313" key="2">
    <source>
        <dbReference type="EMBL" id="HIQ71168.1"/>
    </source>
</evidence>
<name>A0A9D0Z8Y6_9FIRM</name>
<dbReference type="Proteomes" id="UP000886887">
    <property type="component" value="Unassembled WGS sequence"/>
</dbReference>
<accession>A0A9D0Z8Y6</accession>
<proteinExistence type="predicted"/>
<feature type="compositionally biased region" description="Basic residues" evidence="1">
    <location>
        <begin position="60"/>
        <end position="69"/>
    </location>
</feature>
<evidence type="ECO:0000313" key="3">
    <source>
        <dbReference type="Proteomes" id="UP000886887"/>
    </source>
</evidence>
<comment type="caution">
    <text evidence="2">The sequence shown here is derived from an EMBL/GenBank/DDBJ whole genome shotgun (WGS) entry which is preliminary data.</text>
</comment>
<reference evidence="2" key="2">
    <citation type="journal article" date="2021" name="PeerJ">
        <title>Extensive microbial diversity within the chicken gut microbiome revealed by metagenomics and culture.</title>
        <authorList>
            <person name="Gilroy R."/>
            <person name="Ravi A."/>
            <person name="Getino M."/>
            <person name="Pursley I."/>
            <person name="Horton D.L."/>
            <person name="Alikhan N.F."/>
            <person name="Baker D."/>
            <person name="Gharbi K."/>
            <person name="Hall N."/>
            <person name="Watson M."/>
            <person name="Adriaenssens E.M."/>
            <person name="Foster-Nyarko E."/>
            <person name="Jarju S."/>
            <person name="Secka A."/>
            <person name="Antonio M."/>
            <person name="Oren A."/>
            <person name="Chaudhuri R.R."/>
            <person name="La Ragione R."/>
            <person name="Hildebrand F."/>
            <person name="Pallen M.J."/>
        </authorList>
    </citation>
    <scope>NUCLEOTIDE SEQUENCE</scope>
    <source>
        <strain evidence="2">ChiSxjej2B14-6234</strain>
    </source>
</reference>
<reference evidence="2" key="1">
    <citation type="submission" date="2020-10" db="EMBL/GenBank/DDBJ databases">
        <authorList>
            <person name="Gilroy R."/>
        </authorList>
    </citation>
    <scope>NUCLEOTIDE SEQUENCE</scope>
    <source>
        <strain evidence="2">ChiSxjej2B14-6234</strain>
    </source>
</reference>
<protein>
    <submittedName>
        <fullName evidence="2">Uncharacterized protein</fullName>
    </submittedName>
</protein>
<feature type="region of interest" description="Disordered" evidence="1">
    <location>
        <begin position="46"/>
        <end position="69"/>
    </location>
</feature>
<dbReference type="AlphaFoldDB" id="A0A9D0Z8Y6"/>
<evidence type="ECO:0000256" key="1">
    <source>
        <dbReference type="SAM" id="MobiDB-lite"/>
    </source>
</evidence>
<sequence length="69" mass="7399">MEHTPDTQSSFYDAEHVASATECTGLSPAAVQDDAQAEAYAGLYAVHPQKPAGDSAPERARRRRKPATN</sequence>